<protein>
    <submittedName>
        <fullName evidence="2">Xylose isomerase-like TIM barrel</fullName>
    </submittedName>
</protein>
<keyword evidence="3" id="KW-1185">Reference proteome</keyword>
<dbReference type="AlphaFoldDB" id="A0A517MS84"/>
<dbReference type="KEGG" id="amob:HG15A2_10080"/>
<dbReference type="RefSeq" id="WP_145058354.1">
    <property type="nucleotide sequence ID" value="NZ_CP036263.1"/>
</dbReference>
<gene>
    <name evidence="2" type="ORF">HG15A2_10080</name>
</gene>
<name>A0A517MS84_9BACT</name>
<proteinExistence type="predicted"/>
<reference evidence="2 3" key="1">
    <citation type="submission" date="2019-02" db="EMBL/GenBank/DDBJ databases">
        <title>Deep-cultivation of Planctomycetes and their phenomic and genomic characterization uncovers novel biology.</title>
        <authorList>
            <person name="Wiegand S."/>
            <person name="Jogler M."/>
            <person name="Boedeker C."/>
            <person name="Pinto D."/>
            <person name="Vollmers J."/>
            <person name="Rivas-Marin E."/>
            <person name="Kohn T."/>
            <person name="Peeters S.H."/>
            <person name="Heuer A."/>
            <person name="Rast P."/>
            <person name="Oberbeckmann S."/>
            <person name="Bunk B."/>
            <person name="Jeske O."/>
            <person name="Meyerdierks A."/>
            <person name="Storesund J.E."/>
            <person name="Kallscheuer N."/>
            <person name="Luecker S."/>
            <person name="Lage O.M."/>
            <person name="Pohl T."/>
            <person name="Merkel B.J."/>
            <person name="Hornburger P."/>
            <person name="Mueller R.-W."/>
            <person name="Bruemmer F."/>
            <person name="Labrenz M."/>
            <person name="Spormann A.M."/>
            <person name="Op den Camp H."/>
            <person name="Overmann J."/>
            <person name="Amann R."/>
            <person name="Jetten M.S.M."/>
            <person name="Mascher T."/>
            <person name="Medema M.H."/>
            <person name="Devos D.P."/>
            <person name="Kaster A.-K."/>
            <person name="Ovreas L."/>
            <person name="Rohde M."/>
            <person name="Galperin M.Y."/>
            <person name="Jogler C."/>
        </authorList>
    </citation>
    <scope>NUCLEOTIDE SEQUENCE [LARGE SCALE GENOMIC DNA]</scope>
    <source>
        <strain evidence="2 3">HG15A2</strain>
    </source>
</reference>
<evidence type="ECO:0000313" key="3">
    <source>
        <dbReference type="Proteomes" id="UP000319852"/>
    </source>
</evidence>
<dbReference type="GO" id="GO:0016853">
    <property type="term" value="F:isomerase activity"/>
    <property type="evidence" value="ECO:0007669"/>
    <property type="project" value="UniProtKB-KW"/>
</dbReference>
<accession>A0A517MS84</accession>
<evidence type="ECO:0000259" key="1">
    <source>
        <dbReference type="Pfam" id="PF01261"/>
    </source>
</evidence>
<dbReference type="EMBL" id="CP036263">
    <property type="protein sequence ID" value="QDS97741.1"/>
    <property type="molecule type" value="Genomic_DNA"/>
</dbReference>
<sequence>MPMLQNPIALKTLSLSQPIKKALHTAARLEYDGVQIDTRREVHPSELSETGLRQFRKMLDDLNLRVGSVAFPTRRGYADADDLQRRMDAAIASMRLASELSARTMVFTLGSIPESEDSSYTTLLDVLGTLGVHGNRLGVSLAAHAPEAEIEQLTALLEALPAGTLGLDLNPAALIARGDSPSAFLKSVGQHVCHVFANDAVRGFGETSSTSVELGRGSADLPALLGAMEEHNYRGWITVERSGSENLIEDCTNAVKFLRSL</sequence>
<feature type="domain" description="Xylose isomerase-like TIM barrel" evidence="1">
    <location>
        <begin position="25"/>
        <end position="260"/>
    </location>
</feature>
<dbReference type="Pfam" id="PF01261">
    <property type="entry name" value="AP_endonuc_2"/>
    <property type="match status" value="1"/>
</dbReference>
<dbReference type="OrthoDB" id="259584at2"/>
<dbReference type="InterPro" id="IPR013022">
    <property type="entry name" value="Xyl_isomerase-like_TIM-brl"/>
</dbReference>
<keyword evidence="2" id="KW-0413">Isomerase</keyword>
<dbReference type="PANTHER" id="PTHR12110:SF41">
    <property type="entry name" value="INOSOSE DEHYDRATASE"/>
    <property type="match status" value="1"/>
</dbReference>
<dbReference type="InterPro" id="IPR036237">
    <property type="entry name" value="Xyl_isomerase-like_sf"/>
</dbReference>
<dbReference type="SUPFAM" id="SSF51658">
    <property type="entry name" value="Xylose isomerase-like"/>
    <property type="match status" value="1"/>
</dbReference>
<dbReference type="InterPro" id="IPR050312">
    <property type="entry name" value="IolE/XylAMocC-like"/>
</dbReference>
<organism evidence="2 3">
    <name type="scientific">Adhaeretor mobilis</name>
    <dbReference type="NCBI Taxonomy" id="1930276"/>
    <lineage>
        <taxon>Bacteria</taxon>
        <taxon>Pseudomonadati</taxon>
        <taxon>Planctomycetota</taxon>
        <taxon>Planctomycetia</taxon>
        <taxon>Pirellulales</taxon>
        <taxon>Lacipirellulaceae</taxon>
        <taxon>Adhaeretor</taxon>
    </lineage>
</organism>
<dbReference type="Proteomes" id="UP000319852">
    <property type="component" value="Chromosome"/>
</dbReference>
<dbReference type="Gene3D" id="3.20.20.150">
    <property type="entry name" value="Divalent-metal-dependent TIM barrel enzymes"/>
    <property type="match status" value="1"/>
</dbReference>
<dbReference type="PANTHER" id="PTHR12110">
    <property type="entry name" value="HYDROXYPYRUVATE ISOMERASE"/>
    <property type="match status" value="1"/>
</dbReference>
<evidence type="ECO:0000313" key="2">
    <source>
        <dbReference type="EMBL" id="QDS97741.1"/>
    </source>
</evidence>